<dbReference type="PANTHER" id="PTHR41404">
    <property type="entry name" value="SHIELDIN COMPLEX SUBUNIT 3"/>
    <property type="match status" value="1"/>
</dbReference>
<organism evidence="1 2">
    <name type="scientific">Actinia tenebrosa</name>
    <name type="common">Australian red waratah sea anemone</name>
    <dbReference type="NCBI Taxonomy" id="6105"/>
    <lineage>
        <taxon>Eukaryota</taxon>
        <taxon>Metazoa</taxon>
        <taxon>Cnidaria</taxon>
        <taxon>Anthozoa</taxon>
        <taxon>Hexacorallia</taxon>
        <taxon>Actiniaria</taxon>
        <taxon>Actiniidae</taxon>
        <taxon>Actinia</taxon>
    </lineage>
</organism>
<evidence type="ECO:0000313" key="2">
    <source>
        <dbReference type="RefSeq" id="XP_031570344.1"/>
    </source>
</evidence>
<sequence length="311" mass="36213">MKCVYMYYQSKRSSHCTECVGQEVSHEPILFVNNLLQMEGDHPTNNQWKFVDKRSFSTFYNGEQNNTVLKFKYTPPTTSELLDGQSPKADGQINYKSHSRLHQYLNFGNQNHKPRTSLKSSRNFPIFGDFYLNSNSLKTLIVSAEKDRGRWCVYSGSSTCSSNKTKLHSTPEFKAKTCSGRTLNLKESMRSAYSKRSGGSTFTSALNQKYDMQSLKRKYNITNYHRGKWLISSKERSRCLWREICKLISSKDLVHCNAKYQEMMKEIWIYCDFSDSLDIHDILKSKLNIIPQGLSYCIYPHGIIMKMEMWM</sequence>
<dbReference type="GeneID" id="116304712"/>
<gene>
    <name evidence="2" type="primary">LOC116304712</name>
</gene>
<dbReference type="InterPro" id="IPR039996">
    <property type="entry name" value="Shieldin_RINN1"/>
</dbReference>
<dbReference type="PANTHER" id="PTHR41404:SF1">
    <property type="entry name" value="SHIELDIN COMPLEX SUBUNIT 3"/>
    <property type="match status" value="1"/>
</dbReference>
<dbReference type="RefSeq" id="XP_031570344.1">
    <property type="nucleotide sequence ID" value="XM_031714484.1"/>
</dbReference>
<evidence type="ECO:0000313" key="1">
    <source>
        <dbReference type="Proteomes" id="UP000515163"/>
    </source>
</evidence>
<dbReference type="GO" id="GO:2001034">
    <property type="term" value="P:positive regulation of double-strand break repair via nonhomologous end joining"/>
    <property type="evidence" value="ECO:0007669"/>
    <property type="project" value="TreeGrafter"/>
</dbReference>
<dbReference type="GO" id="GO:2000042">
    <property type="term" value="P:negative regulation of double-strand break repair via homologous recombination"/>
    <property type="evidence" value="ECO:0007669"/>
    <property type="project" value="TreeGrafter"/>
</dbReference>
<name>A0A6P8ITL0_ACTTE</name>
<dbReference type="OrthoDB" id="5963356at2759"/>
<dbReference type="AlphaFoldDB" id="A0A6P8ITL0"/>
<dbReference type="Proteomes" id="UP000515163">
    <property type="component" value="Unplaced"/>
</dbReference>
<reference evidence="2" key="1">
    <citation type="submission" date="2025-08" db="UniProtKB">
        <authorList>
            <consortium name="RefSeq"/>
        </authorList>
    </citation>
    <scope>IDENTIFICATION</scope>
    <source>
        <tissue evidence="2">Tentacle</tissue>
    </source>
</reference>
<accession>A0A6P8ITL0</accession>
<keyword evidence="1" id="KW-1185">Reference proteome</keyword>
<protein>
    <submittedName>
        <fullName evidence="2">Uncharacterized protein LOC116304712 isoform X1</fullName>
    </submittedName>
</protein>
<proteinExistence type="predicted"/>
<dbReference type="KEGG" id="aten:116304712"/>
<dbReference type="InParanoid" id="A0A6P8ITL0"/>